<keyword evidence="2" id="KW-1185">Reference proteome</keyword>
<dbReference type="Proteomes" id="UP001318301">
    <property type="component" value="Unassembled WGS sequence"/>
</dbReference>
<protein>
    <submittedName>
        <fullName evidence="1">Uncharacterized protein</fullName>
    </submittedName>
</protein>
<dbReference type="RefSeq" id="WP_166230943.1">
    <property type="nucleotide sequence ID" value="NZ_CBCSIJ010000003.1"/>
</dbReference>
<name>A0ABX0EVF3_9BACT</name>
<comment type="caution">
    <text evidence="1">The sequence shown here is derived from an EMBL/GenBank/DDBJ whole genome shotgun (WGS) entry which is preliminary data.</text>
</comment>
<proteinExistence type="predicted"/>
<evidence type="ECO:0000313" key="2">
    <source>
        <dbReference type="Proteomes" id="UP001318301"/>
    </source>
</evidence>
<gene>
    <name evidence="1" type="ORF">EWU23_08655</name>
</gene>
<dbReference type="EMBL" id="SEWW01000004">
    <property type="protein sequence ID" value="NGZ44544.1"/>
    <property type="molecule type" value="Genomic_DNA"/>
</dbReference>
<reference evidence="1 2" key="1">
    <citation type="submission" date="2019-02" db="EMBL/GenBank/DDBJ databases">
        <title>Genome of a new Bacteroidetes strain.</title>
        <authorList>
            <person name="Pitt A."/>
        </authorList>
    </citation>
    <scope>NUCLEOTIDE SEQUENCE [LARGE SCALE GENOMIC DNA]</scope>
    <source>
        <strain evidence="1 2">50C-KIRBA</strain>
    </source>
</reference>
<evidence type="ECO:0000313" key="1">
    <source>
        <dbReference type="EMBL" id="NGZ44544.1"/>
    </source>
</evidence>
<accession>A0ABX0EVF3</accession>
<organism evidence="1 2">
    <name type="scientific">Aquirufa beregesia</name>
    <dbReference type="NCBI Taxonomy" id="2516556"/>
    <lineage>
        <taxon>Bacteria</taxon>
        <taxon>Pseudomonadati</taxon>
        <taxon>Bacteroidota</taxon>
        <taxon>Cytophagia</taxon>
        <taxon>Cytophagales</taxon>
        <taxon>Flectobacillaceae</taxon>
        <taxon>Aquirufa</taxon>
    </lineage>
</organism>
<sequence length="60" mass="6547">MKIDEKKILAFLSTMTLALSMSITLKGSEEAIATCKKANQTCMITISHGHETKYSGLLTI</sequence>